<keyword evidence="3" id="KW-1185">Reference proteome</keyword>
<evidence type="ECO:0000313" key="2">
    <source>
        <dbReference type="EMBL" id="KAI0306667.1"/>
    </source>
</evidence>
<reference evidence="2" key="1">
    <citation type="journal article" date="2022" name="New Phytol.">
        <title>Evolutionary transition to the ectomycorrhizal habit in the genomes of a hyperdiverse lineage of mushroom-forming fungi.</title>
        <authorList>
            <person name="Looney B."/>
            <person name="Miyauchi S."/>
            <person name="Morin E."/>
            <person name="Drula E."/>
            <person name="Courty P.E."/>
            <person name="Kohler A."/>
            <person name="Kuo A."/>
            <person name="LaButti K."/>
            <person name="Pangilinan J."/>
            <person name="Lipzen A."/>
            <person name="Riley R."/>
            <person name="Andreopoulos W."/>
            <person name="He G."/>
            <person name="Johnson J."/>
            <person name="Nolan M."/>
            <person name="Tritt A."/>
            <person name="Barry K.W."/>
            <person name="Grigoriev I.V."/>
            <person name="Nagy L.G."/>
            <person name="Hibbett D."/>
            <person name="Henrissat B."/>
            <person name="Matheny P.B."/>
            <person name="Labbe J."/>
            <person name="Martin F.M."/>
        </authorList>
    </citation>
    <scope>NUCLEOTIDE SEQUENCE</scope>
    <source>
        <strain evidence="2">BPL690</strain>
    </source>
</reference>
<dbReference type="GO" id="GO:0005840">
    <property type="term" value="C:ribosome"/>
    <property type="evidence" value="ECO:0007669"/>
    <property type="project" value="UniProtKB-KW"/>
</dbReference>
<dbReference type="InterPro" id="IPR016712">
    <property type="entry name" value="Rbsml_bS1m-like"/>
</dbReference>
<dbReference type="Pfam" id="PF11709">
    <property type="entry name" value="Mit_ribos_Mrp51"/>
    <property type="match status" value="1"/>
</dbReference>
<dbReference type="Proteomes" id="UP001203297">
    <property type="component" value="Unassembled WGS sequence"/>
</dbReference>
<sequence length="412" mass="46036">MAAIAKAAILQPQSPSPFAALLRRSKFASYDPTIGQLYTTHDGNAHRGNWGFKRPLALRKRDKFITVEAVDSPEQQTEWTSRESEARFIQRWGEVATEPNVREAWERHYMNSRPVHQAELAKEDESGNIIDPAVQRQADESPSKRQYVASGPLVSAMGPRQFTRYLDKLRQQRPEFLSFLSEEATHARTDRVASQHHLIAPSAYEESALGSAEMVRRRFLQRQSHALYEDPNSCAIEQRPHRNGGLSYAHTSQLTHFFTTNEQPGRFIESQDSEGRPSVGVSIAGMAASLKTLTNHHETGSQFRVVDSVLKQAPKVVSARPRGLDGAIIEATVEDAVNLHMTRANPFPPGTRAYIAHAQRIVPLKGKRSMTTPKPKSQRKAVTETGTTTTKELLSTLRTIINTLPSSKDQES</sequence>
<gene>
    <name evidence="2" type="ORF">B0F90DRAFT_1692086</name>
</gene>
<protein>
    <submittedName>
        <fullName evidence="2">Mitochondrial ribosomal protein subunit-domain-containing protein</fullName>
    </submittedName>
</protein>
<name>A0AAD4MCI7_9AGAM</name>
<dbReference type="EMBL" id="WTXG01000003">
    <property type="protein sequence ID" value="KAI0306667.1"/>
    <property type="molecule type" value="Genomic_DNA"/>
</dbReference>
<evidence type="ECO:0000313" key="3">
    <source>
        <dbReference type="Proteomes" id="UP001203297"/>
    </source>
</evidence>
<keyword evidence="2" id="KW-0689">Ribosomal protein</keyword>
<proteinExistence type="predicted"/>
<organism evidence="2 3">
    <name type="scientific">Multifurca ochricompacta</name>
    <dbReference type="NCBI Taxonomy" id="376703"/>
    <lineage>
        <taxon>Eukaryota</taxon>
        <taxon>Fungi</taxon>
        <taxon>Dikarya</taxon>
        <taxon>Basidiomycota</taxon>
        <taxon>Agaricomycotina</taxon>
        <taxon>Agaricomycetes</taxon>
        <taxon>Russulales</taxon>
        <taxon>Russulaceae</taxon>
        <taxon>Multifurca</taxon>
    </lineage>
</organism>
<feature type="region of interest" description="Disordered" evidence="1">
    <location>
        <begin position="367"/>
        <end position="389"/>
    </location>
</feature>
<comment type="caution">
    <text evidence="2">The sequence shown here is derived from an EMBL/GenBank/DDBJ whole genome shotgun (WGS) entry which is preliminary data.</text>
</comment>
<dbReference type="PANTHER" id="PTHR28058">
    <property type="entry name" value="37S RIBOSOMAL PROTEIN MRP51, MITOCHONDRIAL"/>
    <property type="match status" value="1"/>
</dbReference>
<dbReference type="AlphaFoldDB" id="A0AAD4MCI7"/>
<evidence type="ECO:0000256" key="1">
    <source>
        <dbReference type="SAM" id="MobiDB-lite"/>
    </source>
</evidence>
<keyword evidence="2" id="KW-0687">Ribonucleoprotein</keyword>
<accession>A0AAD4MCI7</accession>
<dbReference type="PANTHER" id="PTHR28058:SF1">
    <property type="entry name" value="SMALL RIBOSOMAL SUBUNIT PROTEIN BS1M"/>
    <property type="match status" value="1"/>
</dbReference>